<gene>
    <name evidence="3" type="ORF">G5V58_11855</name>
</gene>
<dbReference type="InterPro" id="IPR023365">
    <property type="entry name" value="Sortase_dom-sf"/>
</dbReference>
<dbReference type="EMBL" id="CP049257">
    <property type="protein sequence ID" value="QIG43368.1"/>
    <property type="molecule type" value="Genomic_DNA"/>
</dbReference>
<dbReference type="GO" id="GO:0016787">
    <property type="term" value="F:hydrolase activity"/>
    <property type="evidence" value="ECO:0007669"/>
    <property type="project" value="UniProtKB-KW"/>
</dbReference>
<organism evidence="3 4">
    <name type="scientific">Nocardioides anomalus</name>
    <dbReference type="NCBI Taxonomy" id="2712223"/>
    <lineage>
        <taxon>Bacteria</taxon>
        <taxon>Bacillati</taxon>
        <taxon>Actinomycetota</taxon>
        <taxon>Actinomycetes</taxon>
        <taxon>Propionibacteriales</taxon>
        <taxon>Nocardioidaceae</taxon>
        <taxon>Nocardioides</taxon>
    </lineage>
</organism>
<dbReference type="AlphaFoldDB" id="A0A6G6WDG3"/>
<accession>A0A6G6WDG3</accession>
<name>A0A6G6WDG3_9ACTN</name>
<dbReference type="Proteomes" id="UP000502996">
    <property type="component" value="Chromosome"/>
</dbReference>
<keyword evidence="1" id="KW-0378">Hydrolase</keyword>
<reference evidence="3 4" key="1">
    <citation type="submission" date="2020-02" db="EMBL/GenBank/DDBJ databases">
        <title>Full genome sequence of Nocardioides sp. R-3366.</title>
        <authorList>
            <person name="Im W.-T."/>
        </authorList>
    </citation>
    <scope>NUCLEOTIDE SEQUENCE [LARGE SCALE GENOMIC DNA]</scope>
    <source>
        <strain evidence="3 4">R-3366</strain>
    </source>
</reference>
<dbReference type="KEGG" id="nano:G5V58_11855"/>
<evidence type="ECO:0000256" key="1">
    <source>
        <dbReference type="ARBA" id="ARBA00022801"/>
    </source>
</evidence>
<dbReference type="NCBIfam" id="NF033748">
    <property type="entry name" value="class_F_sortase"/>
    <property type="match status" value="1"/>
</dbReference>
<evidence type="ECO:0000256" key="2">
    <source>
        <dbReference type="SAM" id="MobiDB-lite"/>
    </source>
</evidence>
<dbReference type="RefSeq" id="WP_165232758.1">
    <property type="nucleotide sequence ID" value="NZ_CP049257.1"/>
</dbReference>
<keyword evidence="4" id="KW-1185">Reference proteome</keyword>
<dbReference type="CDD" id="cd05829">
    <property type="entry name" value="Sortase_F"/>
    <property type="match status" value="1"/>
</dbReference>
<dbReference type="Pfam" id="PF04203">
    <property type="entry name" value="Sortase"/>
    <property type="match status" value="1"/>
</dbReference>
<evidence type="ECO:0000313" key="3">
    <source>
        <dbReference type="EMBL" id="QIG43368.1"/>
    </source>
</evidence>
<feature type="region of interest" description="Disordered" evidence="2">
    <location>
        <begin position="33"/>
        <end position="59"/>
    </location>
</feature>
<dbReference type="InterPro" id="IPR042001">
    <property type="entry name" value="Sortase_F"/>
</dbReference>
<dbReference type="InterPro" id="IPR005754">
    <property type="entry name" value="Sortase"/>
</dbReference>
<dbReference type="Gene3D" id="2.40.260.10">
    <property type="entry name" value="Sortase"/>
    <property type="match status" value="1"/>
</dbReference>
<sequence>MSSTPKGERPARIRIPAIGVDASMTELSIASGGAIEVPGDPDQAGWLDTTPTPGAQGPSVVAGHVDSTSGPAVFALLGSLSEGDEVLITRRDGTTVRFAVDGVRTYPQDQFPTEQVYGPVPGPVLRLITCGGAYERAHGGYQSNVVVYAS</sequence>
<evidence type="ECO:0000313" key="4">
    <source>
        <dbReference type="Proteomes" id="UP000502996"/>
    </source>
</evidence>
<proteinExistence type="predicted"/>
<dbReference type="SUPFAM" id="SSF63817">
    <property type="entry name" value="Sortase"/>
    <property type="match status" value="1"/>
</dbReference>
<protein>
    <submittedName>
        <fullName evidence="3">Class F sortase</fullName>
    </submittedName>
</protein>